<organism evidence="2 3">
    <name type="scientific">Brassica cretica</name>
    <name type="common">Mustard</name>
    <dbReference type="NCBI Taxonomy" id="69181"/>
    <lineage>
        <taxon>Eukaryota</taxon>
        <taxon>Viridiplantae</taxon>
        <taxon>Streptophyta</taxon>
        <taxon>Embryophyta</taxon>
        <taxon>Tracheophyta</taxon>
        <taxon>Spermatophyta</taxon>
        <taxon>Magnoliopsida</taxon>
        <taxon>eudicotyledons</taxon>
        <taxon>Gunneridae</taxon>
        <taxon>Pentapetalae</taxon>
        <taxon>rosids</taxon>
        <taxon>malvids</taxon>
        <taxon>Brassicales</taxon>
        <taxon>Brassicaceae</taxon>
        <taxon>Brassiceae</taxon>
        <taxon>Brassica</taxon>
    </lineage>
</organism>
<evidence type="ECO:0000256" key="1">
    <source>
        <dbReference type="SAM" id="Phobius"/>
    </source>
</evidence>
<protein>
    <submittedName>
        <fullName evidence="2">Uncharacterized protein</fullName>
    </submittedName>
</protein>
<keyword evidence="3" id="KW-1185">Reference proteome</keyword>
<keyword evidence="1" id="KW-0812">Transmembrane</keyword>
<keyword evidence="1" id="KW-0472">Membrane</keyword>
<sequence length="111" mass="12586">MLAAYVRETAKETGTPFRKTQAWLVAVKAVVFVGPIISDPISRKVLSLTMKKVSLFSCMLSSVTNGLAWPLRYKQIISIFINLLLLSKLLENLYIQRNICLCPVMLRKNTR</sequence>
<evidence type="ECO:0000313" key="3">
    <source>
        <dbReference type="Proteomes" id="UP000266723"/>
    </source>
</evidence>
<comment type="caution">
    <text evidence="2">The sequence shown here is derived from an EMBL/GenBank/DDBJ whole genome shotgun (WGS) entry which is preliminary data.</text>
</comment>
<accession>A0ABQ7ETJ1</accession>
<dbReference type="Proteomes" id="UP000266723">
    <property type="component" value="Unassembled WGS sequence"/>
</dbReference>
<evidence type="ECO:0000313" key="2">
    <source>
        <dbReference type="EMBL" id="KAF3606746.1"/>
    </source>
</evidence>
<feature type="transmembrane region" description="Helical" evidence="1">
    <location>
        <begin position="20"/>
        <end position="41"/>
    </location>
</feature>
<keyword evidence="1" id="KW-1133">Transmembrane helix</keyword>
<gene>
    <name evidence="2" type="ORF">DY000_02048683</name>
</gene>
<reference evidence="2 3" key="1">
    <citation type="journal article" date="2020" name="BMC Genomics">
        <title>Intraspecific diversification of the crop wild relative Brassica cretica Lam. using demographic model selection.</title>
        <authorList>
            <person name="Kioukis A."/>
            <person name="Michalopoulou V.A."/>
            <person name="Briers L."/>
            <person name="Pirintsos S."/>
            <person name="Studholme D.J."/>
            <person name="Pavlidis P."/>
            <person name="Sarris P.F."/>
        </authorList>
    </citation>
    <scope>NUCLEOTIDE SEQUENCE [LARGE SCALE GENOMIC DNA]</scope>
    <source>
        <strain evidence="3">cv. PFS-1207/04</strain>
    </source>
</reference>
<proteinExistence type="predicted"/>
<feature type="transmembrane region" description="Helical" evidence="1">
    <location>
        <begin position="76"/>
        <end position="95"/>
    </location>
</feature>
<dbReference type="EMBL" id="QGKV02000297">
    <property type="protein sequence ID" value="KAF3606746.1"/>
    <property type="molecule type" value="Genomic_DNA"/>
</dbReference>
<name>A0ABQ7ETJ1_BRACR</name>